<dbReference type="RefSeq" id="WP_171241815.1">
    <property type="nucleotide sequence ID" value="NZ_JABEPQ010000001.1"/>
</dbReference>
<name>A0A849H9S9_9MICO</name>
<dbReference type="InterPro" id="IPR002575">
    <property type="entry name" value="Aminoglycoside_PTrfase"/>
</dbReference>
<evidence type="ECO:0000259" key="1">
    <source>
        <dbReference type="Pfam" id="PF01636"/>
    </source>
</evidence>
<evidence type="ECO:0000313" key="3">
    <source>
        <dbReference type="Proteomes" id="UP000588586"/>
    </source>
</evidence>
<dbReference type="Proteomes" id="UP000588586">
    <property type="component" value="Unassembled WGS sequence"/>
</dbReference>
<keyword evidence="3" id="KW-1185">Reference proteome</keyword>
<comment type="caution">
    <text evidence="2">The sequence shown here is derived from an EMBL/GenBank/DDBJ whole genome shotgun (WGS) entry which is preliminary data.</text>
</comment>
<gene>
    <name evidence="2" type="ORF">HJG52_01525</name>
</gene>
<dbReference type="SUPFAM" id="SSF56112">
    <property type="entry name" value="Protein kinase-like (PK-like)"/>
    <property type="match status" value="1"/>
</dbReference>
<dbReference type="EMBL" id="JABEPQ010000001">
    <property type="protein sequence ID" value="NNM44685.1"/>
    <property type="molecule type" value="Genomic_DNA"/>
</dbReference>
<dbReference type="Gene3D" id="3.90.1200.10">
    <property type="match status" value="1"/>
</dbReference>
<dbReference type="PANTHER" id="PTHR21310:SF42">
    <property type="entry name" value="BIFUNCTIONAL AAC_APH"/>
    <property type="match status" value="1"/>
</dbReference>
<dbReference type="AlphaFoldDB" id="A0A849H9S9"/>
<evidence type="ECO:0000313" key="2">
    <source>
        <dbReference type="EMBL" id="NNM44685.1"/>
    </source>
</evidence>
<dbReference type="InterPro" id="IPR051678">
    <property type="entry name" value="AGP_Transferase"/>
</dbReference>
<organism evidence="2 3">
    <name type="scientific">Knoellia koreensis</name>
    <dbReference type="NCBI Taxonomy" id="2730921"/>
    <lineage>
        <taxon>Bacteria</taxon>
        <taxon>Bacillati</taxon>
        <taxon>Actinomycetota</taxon>
        <taxon>Actinomycetes</taxon>
        <taxon>Micrococcales</taxon>
        <taxon>Intrasporangiaceae</taxon>
        <taxon>Knoellia</taxon>
    </lineage>
</organism>
<proteinExistence type="predicted"/>
<sequence length="310" mass="33251">MSGRIHDDEADTSRDVVRALLAEQCPQWADLLPRQLLTTGSDNAVWRIDPPGAAPLLVRLPRTDSAARSLATELRLLPAVAGQLPVAVPGVVHAGTPSRHFPHEWAVLTWLDGEDAWTRRADLVDSHGDELAHDLASLSRALATVTGVDVPSRVPGMRGGPLLPLLDDLEDWLTDDRWDAPALLDVAAVRRSAAESAEAAGDEVVPDRFVHGDLIPGNVLVGHGRLTAVIDWGGAGIGDAALDLVPAWAILSPRARQVFREATGATDAAWLRGRAFALQQAVGGVLYYTPKGHELGAVMRRSLDWVLSDR</sequence>
<reference evidence="2 3" key="1">
    <citation type="submission" date="2020-04" db="EMBL/GenBank/DDBJ databases">
        <title>Knoellia sp. isolate from air conditioner.</title>
        <authorList>
            <person name="Chea S."/>
            <person name="Kim D.-U."/>
        </authorList>
    </citation>
    <scope>NUCLEOTIDE SEQUENCE [LARGE SCALE GENOMIC DNA]</scope>
    <source>
        <strain evidence="2 3">DB2414S</strain>
    </source>
</reference>
<dbReference type="Gene3D" id="3.30.200.20">
    <property type="entry name" value="Phosphorylase Kinase, domain 1"/>
    <property type="match status" value="1"/>
</dbReference>
<protein>
    <submittedName>
        <fullName evidence="2">Phosphotransferase</fullName>
    </submittedName>
</protein>
<feature type="domain" description="Aminoglycoside phosphotransferase" evidence="1">
    <location>
        <begin position="37"/>
        <end position="275"/>
    </location>
</feature>
<accession>A0A849H9S9</accession>
<dbReference type="Pfam" id="PF01636">
    <property type="entry name" value="APH"/>
    <property type="match status" value="1"/>
</dbReference>
<dbReference type="InterPro" id="IPR011009">
    <property type="entry name" value="Kinase-like_dom_sf"/>
</dbReference>
<dbReference type="PANTHER" id="PTHR21310">
    <property type="entry name" value="AMINOGLYCOSIDE PHOSPHOTRANSFERASE-RELATED-RELATED"/>
    <property type="match status" value="1"/>
</dbReference>
<keyword evidence="2" id="KW-0808">Transferase</keyword>
<dbReference type="GO" id="GO:0016740">
    <property type="term" value="F:transferase activity"/>
    <property type="evidence" value="ECO:0007669"/>
    <property type="project" value="UniProtKB-KW"/>
</dbReference>